<protein>
    <submittedName>
        <fullName evidence="1">Uncharacterized protein</fullName>
    </submittedName>
</protein>
<organism evidence="1">
    <name type="scientific">Pseudomonas phage Cygsa01</name>
    <dbReference type="NCBI Taxonomy" id="3138529"/>
    <lineage>
        <taxon>Viruses</taxon>
    </lineage>
</organism>
<reference evidence="1" key="1">
    <citation type="journal article" date="2024" name="J. Gen. Virol.">
        <title>Novel phages of Pseudomonas syringae unveil numerous potential auxiliary metabolic genes.</title>
        <authorList>
            <person name="Feltin C."/>
            <person name="Garneau J.R."/>
            <person name="Morris C.E."/>
            <person name="Berard A."/>
            <person name="Torres-Barcelo C."/>
        </authorList>
    </citation>
    <scope>NUCLEOTIDE SEQUENCE</scope>
</reference>
<evidence type="ECO:0000313" key="1">
    <source>
        <dbReference type="EMBL" id="XAI71264.1"/>
    </source>
</evidence>
<accession>A0AAU6W5H4</accession>
<sequence length="91" mass="10127">MKSSNVKQYVESLVAGSNKEPKVSNTVRLSGSVDRGLNLLVEKLGATKSKIMADFMELALRDALTVYADTFTGQEREDILKEFEEAMKPKE</sequence>
<gene>
    <name evidence="1" type="ORF">Cygsa01_00218</name>
</gene>
<name>A0AAU6W5H4_9VIRU</name>
<dbReference type="EMBL" id="PP179332">
    <property type="protein sequence ID" value="XAI71264.1"/>
    <property type="molecule type" value="Genomic_DNA"/>
</dbReference>
<proteinExistence type="predicted"/>